<protein>
    <submittedName>
        <fullName evidence="2">Lysine decarboxylase family</fullName>
    </submittedName>
</protein>
<feature type="compositionally biased region" description="Basic residues" evidence="1">
    <location>
        <begin position="29"/>
        <end position="41"/>
    </location>
</feature>
<feature type="region of interest" description="Disordered" evidence="1">
    <location>
        <begin position="16"/>
        <end position="100"/>
    </location>
</feature>
<feature type="compositionally biased region" description="Basic residues" evidence="1">
    <location>
        <begin position="49"/>
        <end position="63"/>
    </location>
</feature>
<proteinExistence type="predicted"/>
<dbReference type="EMBL" id="CADCTV010000816">
    <property type="protein sequence ID" value="CAA9363074.1"/>
    <property type="molecule type" value="Genomic_DNA"/>
</dbReference>
<organism evidence="2">
    <name type="scientific">uncultured Gemmatimonadota bacterium</name>
    <dbReference type="NCBI Taxonomy" id="203437"/>
    <lineage>
        <taxon>Bacteria</taxon>
        <taxon>Pseudomonadati</taxon>
        <taxon>Gemmatimonadota</taxon>
        <taxon>environmental samples</taxon>
    </lineage>
</organism>
<dbReference type="AlphaFoldDB" id="A0A6J4MLT5"/>
<feature type="compositionally biased region" description="Low complexity" evidence="1">
    <location>
        <begin position="67"/>
        <end position="84"/>
    </location>
</feature>
<reference evidence="2" key="1">
    <citation type="submission" date="2020-02" db="EMBL/GenBank/DDBJ databases">
        <authorList>
            <person name="Meier V. D."/>
        </authorList>
    </citation>
    <scope>NUCLEOTIDE SEQUENCE</scope>
    <source>
        <strain evidence="2">AVDCRST_MAG89</strain>
    </source>
</reference>
<name>A0A6J4MLT5_9BACT</name>
<feature type="non-terminal residue" evidence="2">
    <location>
        <position position="193"/>
    </location>
</feature>
<accession>A0A6J4MLT5</accession>
<feature type="region of interest" description="Disordered" evidence="1">
    <location>
        <begin position="145"/>
        <end position="193"/>
    </location>
</feature>
<gene>
    <name evidence="2" type="ORF">AVDCRST_MAG89-3880</name>
</gene>
<evidence type="ECO:0000256" key="1">
    <source>
        <dbReference type="SAM" id="MobiDB-lite"/>
    </source>
</evidence>
<evidence type="ECO:0000313" key="2">
    <source>
        <dbReference type="EMBL" id="CAA9363074.1"/>
    </source>
</evidence>
<feature type="non-terminal residue" evidence="2">
    <location>
        <position position="1"/>
    </location>
</feature>
<sequence length="193" mass="21301">EANLCVLWLQRGRARRVRAGSALDGHPAGRARHRPGVRRRARGADGRGGRRGAGRRRRGRRRDPRGADAARGGAPGPDRASRGGLHARTQGADGRPVRRLHRHARRLRHLRGVLRGAHLVAAGHSSQALRPAERGRLLRAAARHVRPRRRRGLRPIDAPRHRAGGRRSRFAAGTDGRVPAPRHRKVDLPRPAI</sequence>